<dbReference type="AlphaFoldDB" id="A0A4R7VRS2"/>
<keyword evidence="9" id="KW-1185">Reference proteome</keyword>
<dbReference type="GO" id="GO:0006352">
    <property type="term" value="P:DNA-templated transcription initiation"/>
    <property type="evidence" value="ECO:0007669"/>
    <property type="project" value="InterPro"/>
</dbReference>
<sequence>MQPFARTACVRGMSPRSDDDERFHAFVARSTAPLTRLAYLLSGDQHLAGDLVQNCLIRLYGAWPRIRDQDAVDAYARKVLLRCWLNERRRPWRNRESRDGVIPEHAVPADDPAGAVHDKETIRVALDGLPPRQRAAVVLRYWSQHSVTETAAILRCSEGTVKSQSARGLAALRAALGAEALEEQTR</sequence>
<dbReference type="NCBIfam" id="TIGR02937">
    <property type="entry name" value="sigma70-ECF"/>
    <property type="match status" value="1"/>
</dbReference>
<dbReference type="GO" id="GO:0003677">
    <property type="term" value="F:DNA binding"/>
    <property type="evidence" value="ECO:0007669"/>
    <property type="project" value="UniProtKB-KW"/>
</dbReference>
<dbReference type="InterPro" id="IPR013325">
    <property type="entry name" value="RNA_pol_sigma_r2"/>
</dbReference>
<evidence type="ECO:0000256" key="1">
    <source>
        <dbReference type="ARBA" id="ARBA00010641"/>
    </source>
</evidence>
<keyword evidence="5" id="KW-0804">Transcription</keyword>
<dbReference type="SUPFAM" id="SSF88946">
    <property type="entry name" value="Sigma2 domain of RNA polymerase sigma factors"/>
    <property type="match status" value="1"/>
</dbReference>
<reference evidence="8 9" key="1">
    <citation type="submission" date="2019-03" db="EMBL/GenBank/DDBJ databases">
        <title>Genomic Encyclopedia of Archaeal and Bacterial Type Strains, Phase II (KMG-II): from individual species to whole genera.</title>
        <authorList>
            <person name="Goeker M."/>
        </authorList>
    </citation>
    <scope>NUCLEOTIDE SEQUENCE [LARGE SCALE GENOMIC DNA]</scope>
    <source>
        <strain evidence="8 9">DSM 45499</strain>
    </source>
</reference>
<evidence type="ECO:0000313" key="9">
    <source>
        <dbReference type="Proteomes" id="UP000294927"/>
    </source>
</evidence>
<dbReference type="EMBL" id="SOCP01000005">
    <property type="protein sequence ID" value="TDV52372.1"/>
    <property type="molecule type" value="Genomic_DNA"/>
</dbReference>
<dbReference type="InterPro" id="IPR013249">
    <property type="entry name" value="RNA_pol_sigma70_r4_t2"/>
</dbReference>
<keyword evidence="3" id="KW-0731">Sigma factor</keyword>
<dbReference type="Pfam" id="PF04542">
    <property type="entry name" value="Sigma70_r2"/>
    <property type="match status" value="1"/>
</dbReference>
<dbReference type="PANTHER" id="PTHR43133">
    <property type="entry name" value="RNA POLYMERASE ECF-TYPE SIGMA FACTO"/>
    <property type="match status" value="1"/>
</dbReference>
<evidence type="ECO:0000313" key="8">
    <source>
        <dbReference type="EMBL" id="TDV52372.1"/>
    </source>
</evidence>
<name>A0A4R7VRS2_9PSEU</name>
<dbReference type="SUPFAM" id="SSF88659">
    <property type="entry name" value="Sigma3 and sigma4 domains of RNA polymerase sigma factors"/>
    <property type="match status" value="1"/>
</dbReference>
<dbReference type="InterPro" id="IPR013324">
    <property type="entry name" value="RNA_pol_sigma_r3/r4-like"/>
</dbReference>
<feature type="domain" description="RNA polymerase sigma-70 region 2" evidence="6">
    <location>
        <begin position="33"/>
        <end position="93"/>
    </location>
</feature>
<dbReference type="CDD" id="cd06171">
    <property type="entry name" value="Sigma70_r4"/>
    <property type="match status" value="1"/>
</dbReference>
<dbReference type="Gene3D" id="1.10.10.10">
    <property type="entry name" value="Winged helix-like DNA-binding domain superfamily/Winged helix DNA-binding domain"/>
    <property type="match status" value="1"/>
</dbReference>
<evidence type="ECO:0000259" key="6">
    <source>
        <dbReference type="Pfam" id="PF04542"/>
    </source>
</evidence>
<organism evidence="8 9">
    <name type="scientific">Actinophytocola oryzae</name>
    <dbReference type="NCBI Taxonomy" id="502181"/>
    <lineage>
        <taxon>Bacteria</taxon>
        <taxon>Bacillati</taxon>
        <taxon>Actinomycetota</taxon>
        <taxon>Actinomycetes</taxon>
        <taxon>Pseudonocardiales</taxon>
        <taxon>Pseudonocardiaceae</taxon>
    </lineage>
</organism>
<dbReference type="GO" id="GO:0016987">
    <property type="term" value="F:sigma factor activity"/>
    <property type="evidence" value="ECO:0007669"/>
    <property type="project" value="UniProtKB-KW"/>
</dbReference>
<dbReference type="Proteomes" id="UP000294927">
    <property type="component" value="Unassembled WGS sequence"/>
</dbReference>
<evidence type="ECO:0000256" key="3">
    <source>
        <dbReference type="ARBA" id="ARBA00023082"/>
    </source>
</evidence>
<evidence type="ECO:0000256" key="5">
    <source>
        <dbReference type="ARBA" id="ARBA00023163"/>
    </source>
</evidence>
<dbReference type="PANTHER" id="PTHR43133:SF50">
    <property type="entry name" value="ECF RNA POLYMERASE SIGMA FACTOR SIGM"/>
    <property type="match status" value="1"/>
</dbReference>
<dbReference type="InterPro" id="IPR007627">
    <property type="entry name" value="RNA_pol_sigma70_r2"/>
</dbReference>
<protein>
    <submittedName>
        <fullName evidence="8">RNA polymerase sigma-70 factor (Sigma-E family)</fullName>
    </submittedName>
</protein>
<dbReference type="NCBIfam" id="TIGR02983">
    <property type="entry name" value="SigE-fam_strep"/>
    <property type="match status" value="1"/>
</dbReference>
<accession>A0A4R7VRS2</accession>
<evidence type="ECO:0000256" key="4">
    <source>
        <dbReference type="ARBA" id="ARBA00023125"/>
    </source>
</evidence>
<keyword evidence="4" id="KW-0238">DNA-binding</keyword>
<dbReference type="InterPro" id="IPR014284">
    <property type="entry name" value="RNA_pol_sigma-70_dom"/>
</dbReference>
<dbReference type="InterPro" id="IPR039425">
    <property type="entry name" value="RNA_pol_sigma-70-like"/>
</dbReference>
<evidence type="ECO:0000259" key="7">
    <source>
        <dbReference type="Pfam" id="PF08281"/>
    </source>
</evidence>
<dbReference type="Pfam" id="PF08281">
    <property type="entry name" value="Sigma70_r4_2"/>
    <property type="match status" value="1"/>
</dbReference>
<dbReference type="Gene3D" id="1.10.1740.10">
    <property type="match status" value="1"/>
</dbReference>
<feature type="domain" description="RNA polymerase sigma factor 70 region 4 type 2" evidence="7">
    <location>
        <begin position="121"/>
        <end position="172"/>
    </location>
</feature>
<gene>
    <name evidence="8" type="ORF">CLV71_105504</name>
</gene>
<comment type="similarity">
    <text evidence="1">Belongs to the sigma-70 factor family. ECF subfamily.</text>
</comment>
<dbReference type="InterPro" id="IPR014325">
    <property type="entry name" value="RNA_pol_sigma-E_actinobac"/>
</dbReference>
<evidence type="ECO:0000256" key="2">
    <source>
        <dbReference type="ARBA" id="ARBA00023015"/>
    </source>
</evidence>
<dbReference type="InterPro" id="IPR036388">
    <property type="entry name" value="WH-like_DNA-bd_sf"/>
</dbReference>
<keyword evidence="2" id="KW-0805">Transcription regulation</keyword>
<comment type="caution">
    <text evidence="8">The sequence shown here is derived from an EMBL/GenBank/DDBJ whole genome shotgun (WGS) entry which is preliminary data.</text>
</comment>
<proteinExistence type="inferred from homology"/>